<feature type="transmembrane region" description="Helical" evidence="5">
    <location>
        <begin position="159"/>
        <end position="180"/>
    </location>
</feature>
<dbReference type="Proteomes" id="UP001589854">
    <property type="component" value="Unassembled WGS sequence"/>
</dbReference>
<keyword evidence="8" id="KW-1185">Reference proteome</keyword>
<evidence type="ECO:0000256" key="2">
    <source>
        <dbReference type="ARBA" id="ARBA00022692"/>
    </source>
</evidence>
<evidence type="ECO:0000313" key="8">
    <source>
        <dbReference type="Proteomes" id="UP001589854"/>
    </source>
</evidence>
<evidence type="ECO:0000259" key="6">
    <source>
        <dbReference type="Pfam" id="PF04893"/>
    </source>
</evidence>
<keyword evidence="2 5" id="KW-0812">Transmembrane</keyword>
<feature type="domain" description="Yip1" evidence="6">
    <location>
        <begin position="10"/>
        <end position="208"/>
    </location>
</feature>
<dbReference type="Pfam" id="PF04893">
    <property type="entry name" value="Yip1"/>
    <property type="match status" value="1"/>
</dbReference>
<evidence type="ECO:0000256" key="4">
    <source>
        <dbReference type="ARBA" id="ARBA00023136"/>
    </source>
</evidence>
<feature type="transmembrane region" description="Helical" evidence="5">
    <location>
        <begin position="74"/>
        <end position="102"/>
    </location>
</feature>
<gene>
    <name evidence="7" type="ORF">ACFFIX_12795</name>
</gene>
<reference evidence="7 8" key="1">
    <citation type="submission" date="2024-09" db="EMBL/GenBank/DDBJ databases">
        <authorList>
            <person name="Sun Q."/>
            <person name="Mori K."/>
        </authorList>
    </citation>
    <scope>NUCLEOTIDE SEQUENCE [LARGE SCALE GENOMIC DNA]</scope>
    <source>
        <strain evidence="7 8">CCM 7228</strain>
    </source>
</reference>
<accession>A0ABV6GF58</accession>
<sequence>MQQVKLLQGLFQPASYYDKQLQTEKSPAFLWKLLAIIGVSTLLSVIASYLGLGTEEIMKSMDKVPPNKLEAAKLYYGIGSTLSGLLFPLFMMLFFATFFWLCTNEESFKGLFTLQFYPITILVIEKLFNLPFYYFTGAKIELSPFAFGPIAQQLTDNSFLILLLSHVSIFLIWAATLQVIALKKATTTRSNAFLITVVIVVHILYIFIATGATILIREIGIVL</sequence>
<organism evidence="7 8">
    <name type="scientific">Metabacillus herbersteinensis</name>
    <dbReference type="NCBI Taxonomy" id="283816"/>
    <lineage>
        <taxon>Bacteria</taxon>
        <taxon>Bacillati</taxon>
        <taxon>Bacillota</taxon>
        <taxon>Bacilli</taxon>
        <taxon>Bacillales</taxon>
        <taxon>Bacillaceae</taxon>
        <taxon>Metabacillus</taxon>
    </lineage>
</organism>
<evidence type="ECO:0000256" key="3">
    <source>
        <dbReference type="ARBA" id="ARBA00022989"/>
    </source>
</evidence>
<keyword evidence="4 5" id="KW-0472">Membrane</keyword>
<comment type="caution">
    <text evidence="7">The sequence shown here is derived from an EMBL/GenBank/DDBJ whole genome shotgun (WGS) entry which is preliminary data.</text>
</comment>
<dbReference type="RefSeq" id="WP_378934501.1">
    <property type="nucleotide sequence ID" value="NZ_JBHLVO010000009.1"/>
</dbReference>
<name>A0ABV6GF58_9BACI</name>
<feature type="transmembrane region" description="Helical" evidence="5">
    <location>
        <begin position="29"/>
        <end position="54"/>
    </location>
</feature>
<dbReference type="InterPro" id="IPR006977">
    <property type="entry name" value="Yip1_dom"/>
</dbReference>
<keyword evidence="3 5" id="KW-1133">Transmembrane helix</keyword>
<evidence type="ECO:0000256" key="5">
    <source>
        <dbReference type="SAM" id="Phobius"/>
    </source>
</evidence>
<feature type="transmembrane region" description="Helical" evidence="5">
    <location>
        <begin position="192"/>
        <end position="216"/>
    </location>
</feature>
<evidence type="ECO:0000313" key="7">
    <source>
        <dbReference type="EMBL" id="MFC0272313.1"/>
    </source>
</evidence>
<proteinExistence type="predicted"/>
<feature type="transmembrane region" description="Helical" evidence="5">
    <location>
        <begin position="114"/>
        <end position="135"/>
    </location>
</feature>
<comment type="subcellular location">
    <subcellularLocation>
        <location evidence="1">Membrane</location>
        <topology evidence="1">Multi-pass membrane protein</topology>
    </subcellularLocation>
</comment>
<evidence type="ECO:0000256" key="1">
    <source>
        <dbReference type="ARBA" id="ARBA00004141"/>
    </source>
</evidence>
<dbReference type="EMBL" id="JBHLVO010000009">
    <property type="protein sequence ID" value="MFC0272313.1"/>
    <property type="molecule type" value="Genomic_DNA"/>
</dbReference>
<protein>
    <submittedName>
        <fullName evidence="7">YIP1 family protein</fullName>
    </submittedName>
</protein>